<dbReference type="Proteomes" id="UP001590951">
    <property type="component" value="Unassembled WGS sequence"/>
</dbReference>
<comment type="caution">
    <text evidence="2">The sequence shown here is derived from an EMBL/GenBank/DDBJ whole genome shotgun (WGS) entry which is preliminary data.</text>
</comment>
<evidence type="ECO:0000259" key="1">
    <source>
        <dbReference type="Pfam" id="PF24809"/>
    </source>
</evidence>
<evidence type="ECO:0000313" key="3">
    <source>
        <dbReference type="Proteomes" id="UP001590951"/>
    </source>
</evidence>
<protein>
    <recommendedName>
        <fullName evidence="1">DUF7708 domain-containing protein</fullName>
    </recommendedName>
</protein>
<dbReference type="InterPro" id="IPR056125">
    <property type="entry name" value="DUF7708"/>
</dbReference>
<organism evidence="2 3">
    <name type="scientific">Lepraria finkii</name>
    <dbReference type="NCBI Taxonomy" id="1340010"/>
    <lineage>
        <taxon>Eukaryota</taxon>
        <taxon>Fungi</taxon>
        <taxon>Dikarya</taxon>
        <taxon>Ascomycota</taxon>
        <taxon>Pezizomycotina</taxon>
        <taxon>Lecanoromycetes</taxon>
        <taxon>OSLEUM clade</taxon>
        <taxon>Lecanoromycetidae</taxon>
        <taxon>Lecanorales</taxon>
        <taxon>Lecanorineae</taxon>
        <taxon>Stereocaulaceae</taxon>
        <taxon>Lepraria</taxon>
    </lineage>
</organism>
<feature type="domain" description="DUF7708" evidence="1">
    <location>
        <begin position="61"/>
        <end position="203"/>
    </location>
</feature>
<keyword evidence="3" id="KW-1185">Reference proteome</keyword>
<sequence length="267" mass="30195">MSLSSSKSKLAVGPRQEKRLDTLKEVKEAVNESQNYYQKKSWKIKNSEGEDIKVRKVFDSILTWVEKFIVVGDTVMQYDPGHAALPWAAVRMVLQVAINDSQTFSAMHEGVEFASSIITRYTIVEKLYLQRNSAVKGDLTQAIITLYTAVLKYLSKAEKYYQKSTLRRAAKSVIRTAKGEVQQYVDKIIEAQVVVDSYAKLADTEYTLQTKDGVQSLQDDMCGIRKSQKKLEALLANLDKPVFQMISLVQDLHHSLEGTILYAASRE</sequence>
<dbReference type="Pfam" id="PF24809">
    <property type="entry name" value="DUF7708"/>
    <property type="match status" value="1"/>
</dbReference>
<name>A0ABR4BNP9_9LECA</name>
<gene>
    <name evidence="2" type="ORF">ABVK25_000719</name>
</gene>
<evidence type="ECO:0000313" key="2">
    <source>
        <dbReference type="EMBL" id="KAL2059426.1"/>
    </source>
</evidence>
<accession>A0ABR4BNP9</accession>
<reference evidence="2 3" key="1">
    <citation type="submission" date="2024-09" db="EMBL/GenBank/DDBJ databases">
        <title>Rethinking Asexuality: The Enigmatic Case of Functional Sexual Genes in Lepraria (Stereocaulaceae).</title>
        <authorList>
            <person name="Doellman M."/>
            <person name="Sun Y."/>
            <person name="Barcenas-Pena A."/>
            <person name="Lumbsch H.T."/>
            <person name="Grewe F."/>
        </authorList>
    </citation>
    <scope>NUCLEOTIDE SEQUENCE [LARGE SCALE GENOMIC DNA]</scope>
    <source>
        <strain evidence="2 3">Grewe 0041</strain>
    </source>
</reference>
<dbReference type="EMBL" id="JBHFEH010000001">
    <property type="protein sequence ID" value="KAL2059426.1"/>
    <property type="molecule type" value="Genomic_DNA"/>
</dbReference>
<proteinExistence type="predicted"/>